<feature type="region of interest" description="Disordered" evidence="9">
    <location>
        <begin position="402"/>
        <end position="438"/>
    </location>
</feature>
<dbReference type="Proteomes" id="UP001233271">
    <property type="component" value="Chromosome 2"/>
</dbReference>
<keyword evidence="6 10" id="KW-1133">Transmembrane helix</keyword>
<feature type="transmembrane region" description="Helical" evidence="10">
    <location>
        <begin position="61"/>
        <end position="81"/>
    </location>
</feature>
<evidence type="ECO:0000256" key="5">
    <source>
        <dbReference type="ARBA" id="ARBA00022833"/>
    </source>
</evidence>
<accession>A0AA48I844</accession>
<evidence type="ECO:0000313" key="13">
    <source>
        <dbReference type="Proteomes" id="UP001233271"/>
    </source>
</evidence>
<feature type="compositionally biased region" description="Basic residues" evidence="9">
    <location>
        <begin position="610"/>
        <end position="621"/>
    </location>
</feature>
<evidence type="ECO:0000256" key="9">
    <source>
        <dbReference type="SAM" id="MobiDB-lite"/>
    </source>
</evidence>
<dbReference type="GeneID" id="85492701"/>
<gene>
    <name evidence="12" type="ORF">CcaverHIS019_0201920</name>
</gene>
<feature type="compositionally biased region" description="Basic and acidic residues" evidence="9">
    <location>
        <begin position="402"/>
        <end position="428"/>
    </location>
</feature>
<dbReference type="Pfam" id="PF13639">
    <property type="entry name" value="zf-RING_2"/>
    <property type="match status" value="1"/>
</dbReference>
<feature type="region of interest" description="Disordered" evidence="9">
    <location>
        <begin position="133"/>
        <end position="157"/>
    </location>
</feature>
<feature type="transmembrane region" description="Helical" evidence="10">
    <location>
        <begin position="311"/>
        <end position="330"/>
    </location>
</feature>
<proteinExistence type="predicted"/>
<evidence type="ECO:0000256" key="10">
    <source>
        <dbReference type="SAM" id="Phobius"/>
    </source>
</evidence>
<organism evidence="12 13">
    <name type="scientific">Cutaneotrichosporon cavernicola</name>
    <dbReference type="NCBI Taxonomy" id="279322"/>
    <lineage>
        <taxon>Eukaryota</taxon>
        <taxon>Fungi</taxon>
        <taxon>Dikarya</taxon>
        <taxon>Basidiomycota</taxon>
        <taxon>Agaricomycotina</taxon>
        <taxon>Tremellomycetes</taxon>
        <taxon>Trichosporonales</taxon>
        <taxon>Trichosporonaceae</taxon>
        <taxon>Cutaneotrichosporon</taxon>
    </lineage>
</organism>
<dbReference type="AlphaFoldDB" id="A0AA48I844"/>
<keyword evidence="7 10" id="KW-0472">Membrane</keyword>
<dbReference type="SUPFAM" id="SSF57850">
    <property type="entry name" value="RING/U-box"/>
    <property type="match status" value="1"/>
</dbReference>
<keyword evidence="2 10" id="KW-0812">Transmembrane</keyword>
<evidence type="ECO:0000256" key="6">
    <source>
        <dbReference type="ARBA" id="ARBA00022989"/>
    </source>
</evidence>
<protein>
    <recommendedName>
        <fullName evidence="11">RING-type domain-containing protein</fullName>
    </recommendedName>
</protein>
<feature type="region of interest" description="Disordered" evidence="9">
    <location>
        <begin position="518"/>
        <end position="537"/>
    </location>
</feature>
<dbReference type="InterPro" id="IPR013083">
    <property type="entry name" value="Znf_RING/FYVE/PHD"/>
</dbReference>
<feature type="transmembrane region" description="Helical" evidence="10">
    <location>
        <begin position="241"/>
        <end position="263"/>
    </location>
</feature>
<dbReference type="PANTHER" id="PTHR46539:SF1">
    <property type="entry name" value="E3 UBIQUITIN-PROTEIN LIGASE ATL42"/>
    <property type="match status" value="1"/>
</dbReference>
<reference evidence="12" key="1">
    <citation type="journal article" date="2023" name="BMC Genomics">
        <title>Chromosome-level genome assemblies of Cutaneotrichosporon spp. (Trichosporonales, Basidiomycota) reveal imbalanced evolution between nucleotide sequences and chromosome synteny.</title>
        <authorList>
            <person name="Kobayashi Y."/>
            <person name="Kayamori A."/>
            <person name="Aoki K."/>
            <person name="Shiwa Y."/>
            <person name="Matsutani M."/>
            <person name="Fujita N."/>
            <person name="Sugita T."/>
            <person name="Iwasaki W."/>
            <person name="Tanaka N."/>
            <person name="Takashima M."/>
        </authorList>
    </citation>
    <scope>NUCLEOTIDE SEQUENCE</scope>
    <source>
        <strain evidence="12">HIS019</strain>
    </source>
</reference>
<dbReference type="PROSITE" id="PS50089">
    <property type="entry name" value="ZF_RING_2"/>
    <property type="match status" value="1"/>
</dbReference>
<evidence type="ECO:0000256" key="3">
    <source>
        <dbReference type="ARBA" id="ARBA00022723"/>
    </source>
</evidence>
<evidence type="ECO:0000259" key="11">
    <source>
        <dbReference type="PROSITE" id="PS50089"/>
    </source>
</evidence>
<dbReference type="Gene3D" id="3.30.40.10">
    <property type="entry name" value="Zinc/RING finger domain, C3HC4 (zinc finger)"/>
    <property type="match status" value="1"/>
</dbReference>
<dbReference type="PANTHER" id="PTHR46539">
    <property type="entry name" value="E3 UBIQUITIN-PROTEIN LIGASE ATL42"/>
    <property type="match status" value="1"/>
</dbReference>
<feature type="domain" description="RING-type" evidence="11">
    <location>
        <begin position="455"/>
        <end position="508"/>
    </location>
</feature>
<dbReference type="GO" id="GO:0016020">
    <property type="term" value="C:membrane"/>
    <property type="evidence" value="ECO:0007669"/>
    <property type="project" value="UniProtKB-SubCell"/>
</dbReference>
<keyword evidence="4 8" id="KW-0863">Zinc-finger</keyword>
<dbReference type="SMART" id="SM00184">
    <property type="entry name" value="RING"/>
    <property type="match status" value="1"/>
</dbReference>
<name>A0AA48I844_9TREE</name>
<feature type="region of interest" description="Disordered" evidence="9">
    <location>
        <begin position="362"/>
        <end position="387"/>
    </location>
</feature>
<comment type="subcellular location">
    <subcellularLocation>
        <location evidence="1">Membrane</location>
    </subcellularLocation>
</comment>
<feature type="transmembrane region" description="Helical" evidence="10">
    <location>
        <begin position="283"/>
        <end position="304"/>
    </location>
</feature>
<dbReference type="EMBL" id="AP028213">
    <property type="protein sequence ID" value="BEI88830.1"/>
    <property type="molecule type" value="Genomic_DNA"/>
</dbReference>
<evidence type="ECO:0000256" key="1">
    <source>
        <dbReference type="ARBA" id="ARBA00004370"/>
    </source>
</evidence>
<evidence type="ECO:0000256" key="7">
    <source>
        <dbReference type="ARBA" id="ARBA00023136"/>
    </source>
</evidence>
<dbReference type="RefSeq" id="XP_060454096.1">
    <property type="nucleotide sequence ID" value="XM_060597176.1"/>
</dbReference>
<dbReference type="KEGG" id="ccac:CcaHIS019_0201920"/>
<dbReference type="InterPro" id="IPR001841">
    <property type="entry name" value="Znf_RING"/>
</dbReference>
<keyword evidence="5" id="KW-0862">Zinc</keyword>
<evidence type="ECO:0000256" key="2">
    <source>
        <dbReference type="ARBA" id="ARBA00022692"/>
    </source>
</evidence>
<feature type="transmembrane region" description="Helical" evidence="10">
    <location>
        <begin position="21"/>
        <end position="41"/>
    </location>
</feature>
<dbReference type="GO" id="GO:0008270">
    <property type="term" value="F:zinc ion binding"/>
    <property type="evidence" value="ECO:0007669"/>
    <property type="project" value="UniProtKB-KW"/>
</dbReference>
<evidence type="ECO:0000256" key="4">
    <source>
        <dbReference type="ARBA" id="ARBA00022771"/>
    </source>
</evidence>
<evidence type="ECO:0000256" key="8">
    <source>
        <dbReference type="PROSITE-ProRule" id="PRU00175"/>
    </source>
</evidence>
<evidence type="ECO:0000313" key="12">
    <source>
        <dbReference type="EMBL" id="BEI88830.1"/>
    </source>
</evidence>
<feature type="region of interest" description="Disordered" evidence="9">
    <location>
        <begin position="558"/>
        <end position="628"/>
    </location>
</feature>
<feature type="compositionally biased region" description="Basic residues" evidence="9">
    <location>
        <begin position="560"/>
        <end position="571"/>
    </location>
</feature>
<sequence length="628" mass="69048">MEAAGRRAAWRDQRERVLDTASFTAMSATFIVSITLLALASRTRSPDGPNLQTKSGRCHKPSLFVALLAVSTARLGLCIIAKMWVFHRRPRWQAEHIEDEHVHEDGLELEPYVGVIEPCVGVIDEHPDMVEASSLGSTHSLPLPQAPSECAASCEPSPGLSESEANVSTLSVALATASSSPRQHISSLSIASTLPVGSTAGQAYPPPLPLSSALAYPEPSESNSERWLRLRIKCAATADVLAVKVINSMAIVHVMLWILGSVACFSQIPNVHEDNCYRSAPLLWWPLLFTTILFGWLHAVYYAYMVIGSVILLLIAGCYLMLAHLFGWPVRPFLGMVRPRTPQPEKLTEDDLKACPVVAYVPDPSEPLPEPSIYEPSKAESLHEGTSKGVASTLLKKVMGLEDDKSDQVSADEPKDEPKDESRDEPRGEPVPPGEVDPARLRLRGVILKAHQVTCAICQSSFVPPREVPGQEMYEIERLRQLPCKHVFHVECVDNWLTNHSGICPYCSQNVKDLLKAQKTEGESAPAAPVAPAPANPQLRADTSLASLTRDLAALALKPPSKRKQRTNKKNKVPEFRYRVGAPRPLTRPSLGEKKPKPKGHVHVRIEPRSRRHAMHRRHRVPSPTPTV</sequence>
<feature type="compositionally biased region" description="Basic and acidic residues" evidence="9">
    <location>
        <begin position="377"/>
        <end position="386"/>
    </location>
</feature>
<keyword evidence="3" id="KW-0479">Metal-binding</keyword>
<keyword evidence="13" id="KW-1185">Reference proteome</keyword>